<dbReference type="Proteomes" id="UP000886100">
    <property type="component" value="Unassembled WGS sequence"/>
</dbReference>
<dbReference type="Pfam" id="PF01986">
    <property type="entry name" value="DUF123"/>
    <property type="match status" value="1"/>
</dbReference>
<proteinExistence type="predicted"/>
<organism evidence="2">
    <name type="scientific">Thiolapillus brandeum</name>
    <dbReference type="NCBI Taxonomy" id="1076588"/>
    <lineage>
        <taxon>Bacteria</taxon>
        <taxon>Pseudomonadati</taxon>
        <taxon>Pseudomonadota</taxon>
        <taxon>Gammaproteobacteria</taxon>
        <taxon>Chromatiales</taxon>
        <taxon>Sedimenticolaceae</taxon>
        <taxon>Thiolapillus</taxon>
    </lineage>
</organism>
<evidence type="ECO:0000313" key="2">
    <source>
        <dbReference type="EMBL" id="HHH12869.1"/>
    </source>
</evidence>
<protein>
    <submittedName>
        <fullName evidence="2">GIY-YIG nuclease family protein</fullName>
    </submittedName>
</protein>
<dbReference type="PANTHER" id="PTHR37460">
    <property type="entry name" value="ENDONUCLEASE III"/>
    <property type="match status" value="1"/>
</dbReference>
<reference evidence="2" key="1">
    <citation type="journal article" date="2020" name="mSystems">
        <title>Genome- and Community-Level Interaction Insights into Carbon Utilization and Element Cycling Functions of Hydrothermarchaeota in Hydrothermal Sediment.</title>
        <authorList>
            <person name="Zhou Z."/>
            <person name="Liu Y."/>
            <person name="Xu W."/>
            <person name="Pan J."/>
            <person name="Luo Z.H."/>
            <person name="Li M."/>
        </authorList>
    </citation>
    <scope>NUCLEOTIDE SEQUENCE [LARGE SCALE GENOMIC DNA]</scope>
    <source>
        <strain evidence="2">HyVt-535</strain>
    </source>
</reference>
<feature type="region of interest" description="Disordered" evidence="1">
    <location>
        <begin position="116"/>
        <end position="144"/>
    </location>
</feature>
<dbReference type="EMBL" id="DROM01000087">
    <property type="protein sequence ID" value="HHH12869.1"/>
    <property type="molecule type" value="Genomic_DNA"/>
</dbReference>
<dbReference type="InterPro" id="IPR002837">
    <property type="entry name" value="DUF123"/>
</dbReference>
<evidence type="ECO:0000256" key="1">
    <source>
        <dbReference type="SAM" id="MobiDB-lite"/>
    </source>
</evidence>
<name>A0A7C5IXY1_9GAMM</name>
<gene>
    <name evidence="2" type="ORF">ENJ98_01400</name>
</gene>
<dbReference type="AlphaFoldDB" id="A0A7C5IXY1"/>
<comment type="caution">
    <text evidence="2">The sequence shown here is derived from an EMBL/GenBank/DDBJ whole genome shotgun (WGS) entry which is preliminary data.</text>
</comment>
<accession>A0A7C5IXY1</accession>
<dbReference type="PANTHER" id="PTHR37460:SF1">
    <property type="entry name" value="ENDONUCLEASE III"/>
    <property type="match status" value="1"/>
</dbReference>
<dbReference type="CDD" id="cd10441">
    <property type="entry name" value="GIY-YIG_COG1833"/>
    <property type="match status" value="1"/>
</dbReference>
<sequence length="144" mass="15736">MLIRVRRPLVVRIGALGERRFPAGWYVYTGSAKRHLAARVERHLSPEKRLRWHIDHLLAHPDVQVAAVATAARPECAWHQALEGEVVVPGLGASDCRAGCGAHLVKVSRVPAHLAAGNSGADPGDNQGCCRYTPGRIRKREPHP</sequence>